<evidence type="ECO:0000259" key="5">
    <source>
        <dbReference type="PROSITE" id="PS50977"/>
    </source>
</evidence>
<dbReference type="AlphaFoldDB" id="A0A7I9YL75"/>
<dbReference type="GO" id="GO:0000976">
    <property type="term" value="F:transcription cis-regulatory region binding"/>
    <property type="evidence" value="ECO:0007669"/>
    <property type="project" value="TreeGrafter"/>
</dbReference>
<evidence type="ECO:0000313" key="7">
    <source>
        <dbReference type="Proteomes" id="UP000465360"/>
    </source>
</evidence>
<dbReference type="Proteomes" id="UP000465360">
    <property type="component" value="Unassembled WGS sequence"/>
</dbReference>
<dbReference type="EMBL" id="BLKZ01000001">
    <property type="protein sequence ID" value="GFG89431.1"/>
    <property type="molecule type" value="Genomic_DNA"/>
</dbReference>
<comment type="caution">
    <text evidence="6">The sequence shown here is derived from an EMBL/GenBank/DDBJ whole genome shotgun (WGS) entry which is preliminary data.</text>
</comment>
<dbReference type="GO" id="GO:0003700">
    <property type="term" value="F:DNA-binding transcription factor activity"/>
    <property type="evidence" value="ECO:0007669"/>
    <property type="project" value="TreeGrafter"/>
</dbReference>
<proteinExistence type="predicted"/>
<evidence type="ECO:0000256" key="3">
    <source>
        <dbReference type="ARBA" id="ARBA00023163"/>
    </source>
</evidence>
<dbReference type="SUPFAM" id="SSF46689">
    <property type="entry name" value="Homeodomain-like"/>
    <property type="match status" value="1"/>
</dbReference>
<dbReference type="RefSeq" id="WP_163718297.1">
    <property type="nucleotide sequence ID" value="NZ_BLKZ01000001.1"/>
</dbReference>
<feature type="domain" description="HTH tetR-type" evidence="5">
    <location>
        <begin position="14"/>
        <end position="74"/>
    </location>
</feature>
<evidence type="ECO:0000256" key="1">
    <source>
        <dbReference type="ARBA" id="ARBA00023015"/>
    </source>
</evidence>
<keyword evidence="3" id="KW-0804">Transcription</keyword>
<evidence type="ECO:0000256" key="2">
    <source>
        <dbReference type="ARBA" id="ARBA00023125"/>
    </source>
</evidence>
<dbReference type="Pfam" id="PF00440">
    <property type="entry name" value="TetR_N"/>
    <property type="match status" value="1"/>
</dbReference>
<dbReference type="PROSITE" id="PS50977">
    <property type="entry name" value="HTH_TETR_2"/>
    <property type="match status" value="1"/>
</dbReference>
<sequence length="182" mass="20223">MPQTDWLVGGDRHSEATERIYAAAADLIADVGYEAFSIEDLARRVHCSPATIYRRAGGKAAIRDAVVKIQATQIVDTLREEIKDLHGTDRVLTATVAALRRMQSHPLTQHFRSTNMNVGGEWLPNSPAVTGFAAEMLGTDDSLAAQWLIRVFLALWLWPLKDPDTELAMLRRFFAASFTEAQ</sequence>
<accession>A0A7I9YL75</accession>
<dbReference type="PANTHER" id="PTHR30055">
    <property type="entry name" value="HTH-TYPE TRANSCRIPTIONAL REGULATOR RUTR"/>
    <property type="match status" value="1"/>
</dbReference>
<feature type="DNA-binding region" description="H-T-H motif" evidence="4">
    <location>
        <begin position="37"/>
        <end position="56"/>
    </location>
</feature>
<dbReference type="InterPro" id="IPR001647">
    <property type="entry name" value="HTH_TetR"/>
</dbReference>
<dbReference type="InterPro" id="IPR050109">
    <property type="entry name" value="HTH-type_TetR-like_transc_reg"/>
</dbReference>
<evidence type="ECO:0000256" key="4">
    <source>
        <dbReference type="PROSITE-ProRule" id="PRU00335"/>
    </source>
</evidence>
<dbReference type="PANTHER" id="PTHR30055:SF234">
    <property type="entry name" value="HTH-TYPE TRANSCRIPTIONAL REGULATOR BETI"/>
    <property type="match status" value="1"/>
</dbReference>
<dbReference type="Gene3D" id="1.10.357.10">
    <property type="entry name" value="Tetracycline Repressor, domain 2"/>
    <property type="match status" value="1"/>
</dbReference>
<protein>
    <submittedName>
        <fullName evidence="6">Transcriptional regulator</fullName>
    </submittedName>
</protein>
<keyword evidence="2 4" id="KW-0238">DNA-binding</keyword>
<evidence type="ECO:0000313" key="6">
    <source>
        <dbReference type="EMBL" id="GFG89431.1"/>
    </source>
</evidence>
<reference evidence="6 7" key="1">
    <citation type="journal article" date="2019" name="Emerg. Microbes Infect.">
        <title>Comprehensive subspecies identification of 175 nontuberculous mycobacteria species based on 7547 genomic profiles.</title>
        <authorList>
            <person name="Matsumoto Y."/>
            <person name="Kinjo T."/>
            <person name="Motooka D."/>
            <person name="Nabeya D."/>
            <person name="Jung N."/>
            <person name="Uechi K."/>
            <person name="Horii T."/>
            <person name="Iida T."/>
            <person name="Fujita J."/>
            <person name="Nakamura S."/>
        </authorList>
    </citation>
    <scope>NUCLEOTIDE SEQUENCE [LARGE SCALE GENOMIC DNA]</scope>
    <source>
        <strain evidence="6 7">JCM 30725</strain>
    </source>
</reference>
<organism evidence="6 7">
    <name type="scientific">Mycobacterium bourgelatii</name>
    <dbReference type="NCBI Taxonomy" id="1273442"/>
    <lineage>
        <taxon>Bacteria</taxon>
        <taxon>Bacillati</taxon>
        <taxon>Actinomycetota</taxon>
        <taxon>Actinomycetes</taxon>
        <taxon>Mycobacteriales</taxon>
        <taxon>Mycobacteriaceae</taxon>
        <taxon>Mycobacterium</taxon>
    </lineage>
</organism>
<gene>
    <name evidence="6" type="ORF">MBOU_14730</name>
</gene>
<dbReference type="InterPro" id="IPR009057">
    <property type="entry name" value="Homeodomain-like_sf"/>
</dbReference>
<keyword evidence="7" id="KW-1185">Reference proteome</keyword>
<name>A0A7I9YL75_MYCBU</name>
<keyword evidence="1" id="KW-0805">Transcription regulation</keyword>